<accession>A0A415DBI2</accession>
<dbReference type="SUPFAM" id="SSF56112">
    <property type="entry name" value="Protein kinase-like (PK-like)"/>
    <property type="match status" value="1"/>
</dbReference>
<dbReference type="SMART" id="SM00382">
    <property type="entry name" value="AAA"/>
    <property type="match status" value="1"/>
</dbReference>
<dbReference type="InterPro" id="IPR027417">
    <property type="entry name" value="P-loop_NTPase"/>
</dbReference>
<dbReference type="InterPro" id="IPR000719">
    <property type="entry name" value="Prot_kinase_dom"/>
</dbReference>
<dbReference type="PANTHER" id="PTHR23077:SF198">
    <property type="entry name" value="ATP-DEPENDENT ZINC METALLOPROTEASE FTSH"/>
    <property type="match status" value="1"/>
</dbReference>
<dbReference type="InterPro" id="IPR011009">
    <property type="entry name" value="Kinase-like_dom_sf"/>
</dbReference>
<dbReference type="GO" id="GO:0005524">
    <property type="term" value="F:ATP binding"/>
    <property type="evidence" value="ECO:0007669"/>
    <property type="project" value="UniProtKB-KW"/>
</dbReference>
<dbReference type="PANTHER" id="PTHR23077">
    <property type="entry name" value="AAA-FAMILY ATPASE"/>
    <property type="match status" value="1"/>
</dbReference>
<dbReference type="InterPro" id="IPR003960">
    <property type="entry name" value="ATPase_AAA_CS"/>
</dbReference>
<dbReference type="Proteomes" id="UP000283958">
    <property type="component" value="Unassembled WGS sequence"/>
</dbReference>
<dbReference type="PROSITE" id="PS00109">
    <property type="entry name" value="PROTEIN_KINASE_TYR"/>
    <property type="match status" value="1"/>
</dbReference>
<dbReference type="GO" id="GO:0016887">
    <property type="term" value="F:ATP hydrolysis activity"/>
    <property type="evidence" value="ECO:0007669"/>
    <property type="project" value="InterPro"/>
</dbReference>
<evidence type="ECO:0000259" key="2">
    <source>
        <dbReference type="PROSITE" id="PS50011"/>
    </source>
</evidence>
<dbReference type="InterPro" id="IPR050168">
    <property type="entry name" value="AAA_ATPase_domain"/>
</dbReference>
<comment type="similarity">
    <text evidence="1">Belongs to the AAA ATPase family.</text>
</comment>
<dbReference type="InterPro" id="IPR008266">
    <property type="entry name" value="Tyr_kinase_AS"/>
</dbReference>
<evidence type="ECO:0000256" key="1">
    <source>
        <dbReference type="RuleBase" id="RU003651"/>
    </source>
</evidence>
<dbReference type="SUPFAM" id="SSF52540">
    <property type="entry name" value="P-loop containing nucleoside triphosphate hydrolases"/>
    <property type="match status" value="1"/>
</dbReference>
<dbReference type="Pfam" id="PF00004">
    <property type="entry name" value="AAA"/>
    <property type="match status" value="1"/>
</dbReference>
<dbReference type="EMBL" id="QRMN01000088">
    <property type="protein sequence ID" value="RHJ69343.1"/>
    <property type="molecule type" value="Genomic_DNA"/>
</dbReference>
<dbReference type="AlphaFoldDB" id="A0A415DBI2"/>
<organism evidence="3 4">
    <name type="scientific">Phocaeicola vulgatus</name>
    <name type="common">Bacteroides vulgatus</name>
    <dbReference type="NCBI Taxonomy" id="821"/>
    <lineage>
        <taxon>Bacteria</taxon>
        <taxon>Pseudomonadati</taxon>
        <taxon>Bacteroidota</taxon>
        <taxon>Bacteroidia</taxon>
        <taxon>Bacteroidales</taxon>
        <taxon>Bacteroidaceae</taxon>
        <taxon>Phocaeicola</taxon>
    </lineage>
</organism>
<dbReference type="Gene3D" id="3.40.50.300">
    <property type="entry name" value="P-loop containing nucleotide triphosphate hydrolases"/>
    <property type="match status" value="1"/>
</dbReference>
<keyword evidence="1" id="KW-0067">ATP-binding</keyword>
<protein>
    <submittedName>
        <fullName evidence="3">AAA family ATPase</fullName>
    </submittedName>
</protein>
<dbReference type="Pfam" id="PF00069">
    <property type="entry name" value="Pkinase"/>
    <property type="match status" value="1"/>
</dbReference>
<dbReference type="Gene3D" id="1.10.510.10">
    <property type="entry name" value="Transferase(Phosphotransferase) domain 1"/>
    <property type="match status" value="1"/>
</dbReference>
<reference evidence="3 4" key="1">
    <citation type="submission" date="2018-08" db="EMBL/GenBank/DDBJ databases">
        <title>A genome reference for cultivated species of the human gut microbiota.</title>
        <authorList>
            <person name="Zou Y."/>
            <person name="Xue W."/>
            <person name="Luo G."/>
        </authorList>
    </citation>
    <scope>NUCLEOTIDE SEQUENCE [LARGE SCALE GENOMIC DNA]</scope>
    <source>
        <strain evidence="3 4">AM09-18</strain>
    </source>
</reference>
<dbReference type="PROSITE" id="PS00674">
    <property type="entry name" value="AAA"/>
    <property type="match status" value="1"/>
</dbReference>
<dbReference type="GO" id="GO:0004672">
    <property type="term" value="F:protein kinase activity"/>
    <property type="evidence" value="ECO:0007669"/>
    <property type="project" value="InterPro"/>
</dbReference>
<feature type="domain" description="Protein kinase" evidence="2">
    <location>
        <begin position="60"/>
        <end position="328"/>
    </location>
</feature>
<gene>
    <name evidence="3" type="ORF">DW105_21280</name>
</gene>
<proteinExistence type="inferred from homology"/>
<keyword evidence="1" id="KW-0547">Nucleotide-binding</keyword>
<dbReference type="PROSITE" id="PS50011">
    <property type="entry name" value="PROTEIN_KINASE_DOM"/>
    <property type="match status" value="1"/>
</dbReference>
<name>A0A415DBI2_PHOVU</name>
<dbReference type="InterPro" id="IPR003593">
    <property type="entry name" value="AAA+_ATPase"/>
</dbReference>
<comment type="caution">
    <text evidence="3">The sequence shown here is derived from an EMBL/GenBank/DDBJ whole genome shotgun (WGS) entry which is preliminary data.</text>
</comment>
<dbReference type="InterPro" id="IPR003959">
    <property type="entry name" value="ATPase_AAA_core"/>
</dbReference>
<evidence type="ECO:0000313" key="4">
    <source>
        <dbReference type="Proteomes" id="UP000283958"/>
    </source>
</evidence>
<dbReference type="Gene3D" id="1.10.8.60">
    <property type="match status" value="1"/>
</dbReference>
<sequence length="631" mass="71714">MVYKHYAARFTNSISDIRITRGRYQRTSSCKSKDEQNSFKQSLIFKQMAILKESQIIGNYTVQSFIKEGLYNETYRISDKEGVPYFLKIFDPTRIPYDIKDKDGQILEITLSRKLAHRNVIQYVNDDIYEMSNTKYPYIVTLYFTGILVAEPLVRGRIFPLERALNITINALKGVIYMHSKGLLHNDITPRNIMFNPKQLEETQLIDLGHISEYNGSGNNFLRTDLIAFYRAPETYSNQFDYRSDIYSIIAVLYSMVFGKEPWGQQLPEGLDANEEEKRVRTLMNKPLSFSGSLDGCPLWLQQLFKICLSPDPEKRIQTAKDLLNALETKTCPNIYRSDKEDQKVIKSGVKSEREAEPQSEYSIQKKVGNGFADVAGMDDVKAMLQQKVIFLLKNPNQAKKYKLTPPNGMLLYGPPGCGKTYFAEKFAEEAQLNYIFIKASDIGSTYIHGSQGKIAQLFKDAEKNAPSVICFDEFDAMVPKRSGSDAKSLMNPEVNEFLSQMNNCSQKGIFIIGTTNQKELIDEAVLRKGRLDLHVMIPAPDKDTRKKIFDFYLKDRPCSDIDTNALAALTDNYSSSDIAFIVNDAALVAAFKDTPIEQKMLEESIRNNPSSLGQAQLTLAPRRKIGFNVQ</sequence>
<evidence type="ECO:0000313" key="3">
    <source>
        <dbReference type="EMBL" id="RHJ69343.1"/>
    </source>
</evidence>